<dbReference type="PANTHER" id="PTHR31037">
    <property type="entry name" value="RELT-LIKE PROTEIN 1-RELATED"/>
    <property type="match status" value="1"/>
</dbReference>
<keyword evidence="4 8" id="KW-0812">Transmembrane</keyword>
<dbReference type="InterPro" id="IPR034048">
    <property type="entry name" value="TNFRSF19L_N"/>
</dbReference>
<comment type="subcellular location">
    <subcellularLocation>
        <location evidence="1">Cell membrane</location>
        <topology evidence="1">Single-pass membrane protein</topology>
    </subcellularLocation>
</comment>
<feature type="region of interest" description="Disordered" evidence="7">
    <location>
        <begin position="169"/>
        <end position="190"/>
    </location>
</feature>
<dbReference type="Pfam" id="PF12606">
    <property type="entry name" value="RELT"/>
    <property type="match status" value="1"/>
</dbReference>
<dbReference type="CDD" id="cd13419">
    <property type="entry name" value="TNFRSF19L"/>
    <property type="match status" value="1"/>
</dbReference>
<feature type="transmembrane region" description="Helical" evidence="8">
    <location>
        <begin position="134"/>
        <end position="157"/>
    </location>
</feature>
<dbReference type="AlphaFoldDB" id="A0A8C7ZF63"/>
<accession>A0A8C7ZF63</accession>
<reference evidence="10" key="1">
    <citation type="submission" date="2025-08" db="UniProtKB">
        <authorList>
            <consortium name="Ensembl"/>
        </authorList>
    </citation>
    <scope>IDENTIFICATION</scope>
</reference>
<dbReference type="Proteomes" id="UP000694383">
    <property type="component" value="Unplaced"/>
</dbReference>
<evidence type="ECO:0000256" key="7">
    <source>
        <dbReference type="SAM" id="MobiDB-lite"/>
    </source>
</evidence>
<reference evidence="10" key="2">
    <citation type="submission" date="2025-09" db="UniProtKB">
        <authorList>
            <consortium name="Ensembl"/>
        </authorList>
    </citation>
    <scope>IDENTIFICATION</scope>
</reference>
<dbReference type="GO" id="GO:1900745">
    <property type="term" value="P:positive regulation of p38MAPK cascade"/>
    <property type="evidence" value="ECO:0007669"/>
    <property type="project" value="InterPro"/>
</dbReference>
<feature type="compositionally biased region" description="Basic and acidic residues" evidence="7">
    <location>
        <begin position="169"/>
        <end position="182"/>
    </location>
</feature>
<dbReference type="SMART" id="SM00208">
    <property type="entry name" value="TNFR"/>
    <property type="match status" value="1"/>
</dbReference>
<keyword evidence="11" id="KW-1185">Reference proteome</keyword>
<dbReference type="InterPro" id="IPR022333">
    <property type="entry name" value="TNFR_19-like"/>
</dbReference>
<organism evidence="10 11">
    <name type="scientific">Oryzias sinensis</name>
    <name type="common">Chinese medaka</name>
    <dbReference type="NCBI Taxonomy" id="183150"/>
    <lineage>
        <taxon>Eukaryota</taxon>
        <taxon>Metazoa</taxon>
        <taxon>Chordata</taxon>
        <taxon>Craniata</taxon>
        <taxon>Vertebrata</taxon>
        <taxon>Euteleostomi</taxon>
        <taxon>Actinopterygii</taxon>
        <taxon>Neopterygii</taxon>
        <taxon>Teleostei</taxon>
        <taxon>Neoteleostei</taxon>
        <taxon>Acanthomorphata</taxon>
        <taxon>Ovalentaria</taxon>
        <taxon>Atherinomorphae</taxon>
        <taxon>Beloniformes</taxon>
        <taxon>Adrianichthyidae</taxon>
        <taxon>Oryziinae</taxon>
        <taxon>Oryzias</taxon>
    </lineage>
</organism>
<dbReference type="PRINTS" id="PR01970">
    <property type="entry name" value="TNFACTORR19L"/>
</dbReference>
<evidence type="ECO:0000256" key="2">
    <source>
        <dbReference type="ARBA" id="ARBA00008688"/>
    </source>
</evidence>
<evidence type="ECO:0000259" key="9">
    <source>
        <dbReference type="SMART" id="SM00208"/>
    </source>
</evidence>
<keyword evidence="3" id="KW-1003">Cell membrane</keyword>
<keyword evidence="6 8" id="KW-0472">Membrane</keyword>
<evidence type="ECO:0000256" key="3">
    <source>
        <dbReference type="ARBA" id="ARBA00022475"/>
    </source>
</evidence>
<evidence type="ECO:0000256" key="1">
    <source>
        <dbReference type="ARBA" id="ARBA00004162"/>
    </source>
</evidence>
<evidence type="ECO:0000256" key="6">
    <source>
        <dbReference type="ARBA" id="ARBA00023136"/>
    </source>
</evidence>
<dbReference type="GO" id="GO:0005886">
    <property type="term" value="C:plasma membrane"/>
    <property type="evidence" value="ECO:0007669"/>
    <property type="project" value="UniProtKB-SubCell"/>
</dbReference>
<feature type="domain" description="TNFR-Cys" evidence="9">
    <location>
        <begin position="40"/>
        <end position="79"/>
    </location>
</feature>
<evidence type="ECO:0000256" key="5">
    <source>
        <dbReference type="ARBA" id="ARBA00022989"/>
    </source>
</evidence>
<sequence>AVEHLCFVATATLSVVPSWGKCSACEKIQTPAEEVQCQPCPSGSFSDALNTELCRPHTICEMLGRKVAISGTATSDAVCGACLPGFHFLAEDQASVRTDSHVRMVRTVGKGPSSGAGLVNATVVRSAEEKTTEYAVFALVPVFCVMGLLGILICNILKKKGYNCSAEKDRKDEEAASSEKEGTSCPHMSDEVNEDTISVLVRLITEKKENAAALEELLLEYESKQMSKGSSIRFPMLSPLSTLCSLPRPCPHHSHLHTISGLSGLAPKHGYRCSRCAHKKWPAVLIPPLDSLKDPLKTPQTLKLPSLDTPTEFQVAHIPEYKPVPTESKTSSLEYRNSLFGGKPFCSSAPSSAFRR</sequence>
<protein>
    <submittedName>
        <fullName evidence="10">RELT TNF receptor</fullName>
    </submittedName>
</protein>
<proteinExistence type="inferred from homology"/>
<evidence type="ECO:0000313" key="11">
    <source>
        <dbReference type="Proteomes" id="UP000694383"/>
    </source>
</evidence>
<dbReference type="Ensembl" id="ENSOSIT00000044232.1">
    <property type="protein sequence ID" value="ENSOSIP00000042005.1"/>
    <property type="gene ID" value="ENSOSIG00000020330.1"/>
</dbReference>
<evidence type="ECO:0000256" key="8">
    <source>
        <dbReference type="SAM" id="Phobius"/>
    </source>
</evidence>
<dbReference type="InterPro" id="IPR022248">
    <property type="entry name" value="TNF_rcpt_RELT"/>
</dbReference>
<evidence type="ECO:0000313" key="10">
    <source>
        <dbReference type="Ensembl" id="ENSOSIP00000042005.1"/>
    </source>
</evidence>
<keyword evidence="5 8" id="KW-1133">Transmembrane helix</keyword>
<dbReference type="Gene3D" id="2.10.50.10">
    <property type="entry name" value="Tumor Necrosis Factor Receptor, subunit A, domain 2"/>
    <property type="match status" value="1"/>
</dbReference>
<name>A0A8C7ZF63_9TELE</name>
<comment type="similarity">
    <text evidence="2">Belongs to the RELT family.</text>
</comment>
<dbReference type="InterPro" id="IPR042315">
    <property type="entry name" value="RELL1"/>
</dbReference>
<evidence type="ECO:0000256" key="4">
    <source>
        <dbReference type="ARBA" id="ARBA00022692"/>
    </source>
</evidence>
<dbReference type="PANTHER" id="PTHR31037:SF2">
    <property type="entry name" value="RELT TNF RECEPTOR"/>
    <property type="match status" value="1"/>
</dbReference>
<dbReference type="GeneTree" id="ENSGT00940000160350"/>
<dbReference type="InterPro" id="IPR001368">
    <property type="entry name" value="TNFR/NGFR_Cys_rich_reg"/>
</dbReference>